<feature type="region of interest" description="Disordered" evidence="1">
    <location>
        <begin position="88"/>
        <end position="115"/>
    </location>
</feature>
<evidence type="ECO:0000313" key="4">
    <source>
        <dbReference type="Proteomes" id="UP000324222"/>
    </source>
</evidence>
<feature type="transmembrane region" description="Helical" evidence="2">
    <location>
        <begin position="12"/>
        <end position="29"/>
    </location>
</feature>
<name>A0A5B7FQ07_PORTR</name>
<reference evidence="3 4" key="1">
    <citation type="submission" date="2019-05" db="EMBL/GenBank/DDBJ databases">
        <title>Another draft genome of Portunus trituberculatus and its Hox gene families provides insights of decapod evolution.</title>
        <authorList>
            <person name="Jeong J.-H."/>
            <person name="Song I."/>
            <person name="Kim S."/>
            <person name="Choi T."/>
            <person name="Kim D."/>
            <person name="Ryu S."/>
            <person name="Kim W."/>
        </authorList>
    </citation>
    <scope>NUCLEOTIDE SEQUENCE [LARGE SCALE GENOMIC DNA]</scope>
    <source>
        <tissue evidence="3">Muscle</tissue>
    </source>
</reference>
<keyword evidence="2" id="KW-0812">Transmembrane</keyword>
<sequence length="115" mass="12650">MLRLKVRMEGESVLYELAGLVVVLVVVLVPSPRSISQRPDTVCSAPSPLSHQGGKYVDTKEKCWKEPDTQKRDDKQKAVFRITRKMAQQALPGERQASRAGPQLGSLCGRGCSTL</sequence>
<dbReference type="AlphaFoldDB" id="A0A5B7FQ07"/>
<evidence type="ECO:0000256" key="1">
    <source>
        <dbReference type="SAM" id="MobiDB-lite"/>
    </source>
</evidence>
<comment type="caution">
    <text evidence="3">The sequence shown here is derived from an EMBL/GenBank/DDBJ whole genome shotgun (WGS) entry which is preliminary data.</text>
</comment>
<accession>A0A5B7FQ07</accession>
<proteinExistence type="predicted"/>
<dbReference type="EMBL" id="VSRR010007789">
    <property type="protein sequence ID" value="MPC47535.1"/>
    <property type="molecule type" value="Genomic_DNA"/>
</dbReference>
<evidence type="ECO:0000256" key="2">
    <source>
        <dbReference type="SAM" id="Phobius"/>
    </source>
</evidence>
<evidence type="ECO:0000313" key="3">
    <source>
        <dbReference type="EMBL" id="MPC47535.1"/>
    </source>
</evidence>
<keyword evidence="4" id="KW-1185">Reference proteome</keyword>
<organism evidence="3 4">
    <name type="scientific">Portunus trituberculatus</name>
    <name type="common">Swimming crab</name>
    <name type="synonym">Neptunus trituberculatus</name>
    <dbReference type="NCBI Taxonomy" id="210409"/>
    <lineage>
        <taxon>Eukaryota</taxon>
        <taxon>Metazoa</taxon>
        <taxon>Ecdysozoa</taxon>
        <taxon>Arthropoda</taxon>
        <taxon>Crustacea</taxon>
        <taxon>Multicrustacea</taxon>
        <taxon>Malacostraca</taxon>
        <taxon>Eumalacostraca</taxon>
        <taxon>Eucarida</taxon>
        <taxon>Decapoda</taxon>
        <taxon>Pleocyemata</taxon>
        <taxon>Brachyura</taxon>
        <taxon>Eubrachyura</taxon>
        <taxon>Portunoidea</taxon>
        <taxon>Portunidae</taxon>
        <taxon>Portuninae</taxon>
        <taxon>Portunus</taxon>
    </lineage>
</organism>
<dbReference type="Proteomes" id="UP000324222">
    <property type="component" value="Unassembled WGS sequence"/>
</dbReference>
<protein>
    <submittedName>
        <fullName evidence="3">Uncharacterized protein</fullName>
    </submittedName>
</protein>
<gene>
    <name evidence="3" type="ORF">E2C01_041284</name>
</gene>
<feature type="region of interest" description="Disordered" evidence="1">
    <location>
        <begin position="34"/>
        <end position="55"/>
    </location>
</feature>
<keyword evidence="2" id="KW-0472">Membrane</keyword>
<keyword evidence="2" id="KW-1133">Transmembrane helix</keyword>